<reference evidence="7" key="1">
    <citation type="journal article" date="1998" name="Mol. Gen. Genet.">
        <title>Gene cluster for creatinine degradation in Arthrobacter sp. TE1826.</title>
        <authorList>
            <person name="Nishiya Y."/>
            <person name="Toda A."/>
            <person name="Imanaka T."/>
        </authorList>
    </citation>
    <scope>NUCLEOTIDE SEQUENCE</scope>
</reference>
<accession>A0A8B6X3W4</accession>
<dbReference type="GO" id="GO:0006601">
    <property type="term" value="P:creatine biosynthetic process"/>
    <property type="evidence" value="ECO:0007669"/>
    <property type="project" value="InterPro"/>
</dbReference>
<dbReference type="InterPro" id="IPR003785">
    <property type="entry name" value="Creatininase/forma_Hydrolase"/>
</dbReference>
<comment type="cofactor">
    <cofactor evidence="1">
        <name>Zn(2+)</name>
        <dbReference type="ChEBI" id="CHEBI:29105"/>
    </cofactor>
</comment>
<keyword evidence="4" id="KW-0862">Zinc</keyword>
<keyword evidence="6" id="KW-1185">Reference proteome</keyword>
<dbReference type="RefSeq" id="WP_028311432.1">
    <property type="nucleotide sequence ID" value="NZ_AXWS01000008.1"/>
</dbReference>
<dbReference type="PANTHER" id="PTHR35005">
    <property type="entry name" value="3-DEHYDRO-SCYLLO-INOSOSE HYDROLASE"/>
    <property type="match status" value="1"/>
</dbReference>
<dbReference type="Proteomes" id="UP000675920">
    <property type="component" value="Unplaced"/>
</dbReference>
<protein>
    <submittedName>
        <fullName evidence="7">Creatininase</fullName>
        <ecNumber evidence="7">3.5.2.10</ecNumber>
    </submittedName>
</protein>
<keyword evidence="3" id="KW-0378">Hydrolase</keyword>
<dbReference type="Pfam" id="PF02633">
    <property type="entry name" value="Creatininase"/>
    <property type="match status" value="1"/>
</dbReference>
<evidence type="ECO:0000256" key="3">
    <source>
        <dbReference type="ARBA" id="ARBA00022801"/>
    </source>
</evidence>
<dbReference type="Gene3D" id="3.40.50.10310">
    <property type="entry name" value="Creatininase"/>
    <property type="match status" value="1"/>
</dbReference>
<reference evidence="7" key="2">
    <citation type="submission" date="2025-08" db="UniProtKB">
        <authorList>
            <consortium name="RefSeq"/>
        </authorList>
    </citation>
    <scope>IDENTIFICATION</scope>
</reference>
<comment type="similarity">
    <text evidence="5">Belongs to the creatininase superfamily.</text>
</comment>
<evidence type="ECO:0000256" key="2">
    <source>
        <dbReference type="ARBA" id="ARBA00022723"/>
    </source>
</evidence>
<evidence type="ECO:0000256" key="5">
    <source>
        <dbReference type="ARBA" id="ARBA00024029"/>
    </source>
</evidence>
<sequence>MSLWMNEMTWVEYEREVIARRPPVFLPVGALEQHGPHLPLGTDALLATAVARDAAAKVGGIVAPALSFGYKSQPKCGGGQHFCGTTSLDGATLSAQVRDVLREFARHGLERVVIVNGHYENTWFLIEGIDLALRDIRPEPGRFSVMRLEYWDFTTPQTLATVFPDGFPGYALEHAAVIETSLMLHYHPALVRLDKLPADPPADFPPYDIHPAKPDWVPPSGVLSSARGATAAHGALMATELAASISAAVAAEFGLAATA</sequence>
<evidence type="ECO:0000313" key="6">
    <source>
        <dbReference type="Proteomes" id="UP000675920"/>
    </source>
</evidence>
<dbReference type="NCBIfam" id="TIGR04448">
    <property type="entry name" value="creatininase"/>
    <property type="match status" value="1"/>
</dbReference>
<dbReference type="AlphaFoldDB" id="A0A8B6X3W4"/>
<dbReference type="InterPro" id="IPR031034">
    <property type="entry name" value="Creatininase"/>
</dbReference>
<evidence type="ECO:0000313" key="7">
    <source>
        <dbReference type="RefSeq" id="WP_028311432.1"/>
    </source>
</evidence>
<dbReference type="PANTHER" id="PTHR35005:SF1">
    <property type="entry name" value="2-AMINO-5-FORMYLAMINO-6-RIBOSYLAMINOPYRIMIDIN-4(3H)-ONE 5'-MONOPHOSPHATE DEFORMYLASE"/>
    <property type="match status" value="1"/>
</dbReference>
<dbReference type="EC" id="3.5.2.10" evidence="7"/>
<dbReference type="SUPFAM" id="SSF102215">
    <property type="entry name" value="Creatininase"/>
    <property type="match status" value="1"/>
</dbReference>
<dbReference type="GO" id="GO:0047789">
    <property type="term" value="F:creatininase activity"/>
    <property type="evidence" value="ECO:0007669"/>
    <property type="project" value="UniProtKB-EC"/>
</dbReference>
<dbReference type="GO" id="GO:0016811">
    <property type="term" value="F:hydrolase activity, acting on carbon-nitrogen (but not peptide) bonds, in linear amides"/>
    <property type="evidence" value="ECO:0007669"/>
    <property type="project" value="TreeGrafter"/>
</dbReference>
<proteinExistence type="inferred from homology"/>
<dbReference type="OrthoDB" id="9801445at2"/>
<name>A0A8B6X3W4_9BURK</name>
<dbReference type="GO" id="GO:0046872">
    <property type="term" value="F:metal ion binding"/>
    <property type="evidence" value="ECO:0007669"/>
    <property type="project" value="UniProtKB-KW"/>
</dbReference>
<dbReference type="GO" id="GO:0009231">
    <property type="term" value="P:riboflavin biosynthetic process"/>
    <property type="evidence" value="ECO:0007669"/>
    <property type="project" value="TreeGrafter"/>
</dbReference>
<evidence type="ECO:0000256" key="4">
    <source>
        <dbReference type="ARBA" id="ARBA00022833"/>
    </source>
</evidence>
<keyword evidence="2" id="KW-0479">Metal-binding</keyword>
<evidence type="ECO:0000256" key="1">
    <source>
        <dbReference type="ARBA" id="ARBA00001947"/>
    </source>
</evidence>
<dbReference type="GO" id="GO:0006602">
    <property type="term" value="P:creatinine catabolic process"/>
    <property type="evidence" value="ECO:0007669"/>
    <property type="project" value="InterPro"/>
</dbReference>
<dbReference type="InterPro" id="IPR024087">
    <property type="entry name" value="Creatininase-like_sf"/>
</dbReference>
<organism evidence="6 7">
    <name type="scientific">Derxia gummosa DSM 723</name>
    <dbReference type="NCBI Taxonomy" id="1121388"/>
    <lineage>
        <taxon>Bacteria</taxon>
        <taxon>Pseudomonadati</taxon>
        <taxon>Pseudomonadota</taxon>
        <taxon>Betaproteobacteria</taxon>
        <taxon>Burkholderiales</taxon>
        <taxon>Alcaligenaceae</taxon>
        <taxon>Derxia</taxon>
    </lineage>
</organism>